<dbReference type="InterPro" id="IPR029069">
    <property type="entry name" value="HotDog_dom_sf"/>
</dbReference>
<dbReference type="EMBL" id="CP001634">
    <property type="protein sequence ID" value="ACR80259.1"/>
    <property type="molecule type" value="Genomic_DNA"/>
</dbReference>
<dbReference type="InterPro" id="IPR054485">
    <property type="entry name" value="FlK-like_dom"/>
</dbReference>
<sequence>MKMKRIEEHQEIFVVDTNNPELRWEENPAGGALNLISSSGLMKLIHNCTYKIVEPLETPDTIFVVVESSIKHCSSAEIGVDVRIECEVTMTEKGTFSFKGKVFQEQRLVAVFSTVRQAVTLEYLGRKLSEET</sequence>
<dbReference type="AlphaFoldDB" id="C5CES9"/>
<evidence type="ECO:0000313" key="2">
    <source>
        <dbReference type="EMBL" id="ACR80259.1"/>
    </source>
</evidence>
<reference evidence="2 3" key="1">
    <citation type="submission" date="2009-06" db="EMBL/GenBank/DDBJ databases">
        <title>Complete sequence of Thermotogales bacterium TBF 19.5.1.</title>
        <authorList>
            <consortium name="US DOE Joint Genome Institute"/>
            <person name="Lucas S."/>
            <person name="Copeland A."/>
            <person name="Lapidus A."/>
            <person name="Glavina del Rio T."/>
            <person name="Tice H."/>
            <person name="Bruce D."/>
            <person name="Goodwin L."/>
            <person name="Pitluck S."/>
            <person name="Chertkov O."/>
            <person name="Brettin T."/>
            <person name="Detter J.C."/>
            <person name="Han C."/>
            <person name="Schmutz J."/>
            <person name="Larimer F."/>
            <person name="Land M."/>
            <person name="Hauser L."/>
            <person name="Kyrpides N."/>
            <person name="Ovchinnikova G."/>
            <person name="Noll K."/>
        </authorList>
    </citation>
    <scope>NUCLEOTIDE SEQUENCE [LARGE SCALE GENOMIC DNA]</scope>
    <source>
        <strain evidence="3">ATCC BAA-1733 / DSM 21960 / TBF 19.5.1</strain>
    </source>
</reference>
<organism evidence="2 3">
    <name type="scientific">Kosmotoga olearia (strain ATCC BAA-1733 / DSM 21960 / TBF 19.5.1)</name>
    <dbReference type="NCBI Taxonomy" id="521045"/>
    <lineage>
        <taxon>Bacteria</taxon>
        <taxon>Thermotogati</taxon>
        <taxon>Thermotogota</taxon>
        <taxon>Thermotogae</taxon>
        <taxon>Kosmotogales</taxon>
        <taxon>Kosmotogaceae</taxon>
        <taxon>Kosmotoga</taxon>
    </lineage>
</organism>
<dbReference type="Proteomes" id="UP000002382">
    <property type="component" value="Chromosome"/>
</dbReference>
<dbReference type="CDD" id="cd03440">
    <property type="entry name" value="hot_dog"/>
    <property type="match status" value="1"/>
</dbReference>
<keyword evidence="3" id="KW-1185">Reference proteome</keyword>
<dbReference type="Pfam" id="PF22636">
    <property type="entry name" value="FlK"/>
    <property type="match status" value="1"/>
</dbReference>
<dbReference type="STRING" id="521045.Kole_1569"/>
<dbReference type="eggNOG" id="COG5496">
    <property type="taxonomic scope" value="Bacteria"/>
</dbReference>
<dbReference type="Gene3D" id="3.10.129.10">
    <property type="entry name" value="Hotdog Thioesterase"/>
    <property type="match status" value="1"/>
</dbReference>
<dbReference type="HOGENOM" id="CLU_1914306_0_0_0"/>
<gene>
    <name evidence="2" type="ordered locus">Kole_1569</name>
</gene>
<dbReference type="SUPFAM" id="SSF54637">
    <property type="entry name" value="Thioesterase/thiol ester dehydrase-isomerase"/>
    <property type="match status" value="1"/>
</dbReference>
<dbReference type="KEGG" id="kol:Kole_1569"/>
<protein>
    <recommendedName>
        <fullName evidence="1">Fluoroacetyl-CoA-specific thioesterase-like domain-containing protein</fullName>
    </recommendedName>
</protein>
<reference evidence="2 3" key="2">
    <citation type="journal article" date="2011" name="J. Bacteriol.">
        <title>Genome Sequence of Kosmotoga olearia Strain TBF 19.5.1, a Thermophilic Bacterium with a Wide Growth Temperature Range, Isolated from the Troll B Oil Platform in the North Sea.</title>
        <authorList>
            <person name="Swithers K.S."/>
            <person name="Dipippo J.L."/>
            <person name="Bruce D.C."/>
            <person name="Detter C."/>
            <person name="Tapia R."/>
            <person name="Han S."/>
            <person name="Goodwin L.A."/>
            <person name="Han J."/>
            <person name="Woyke T."/>
            <person name="Pitluck S."/>
            <person name="Pennacchio L."/>
            <person name="Nolan M."/>
            <person name="Mikhailova N."/>
            <person name="Land M.L."/>
            <person name="Nesbo C.L."/>
            <person name="Gogarten J.P."/>
            <person name="Noll K.M."/>
        </authorList>
    </citation>
    <scope>NUCLEOTIDE SEQUENCE [LARGE SCALE GENOMIC DNA]</scope>
    <source>
        <strain evidence="3">ATCC BAA-1733 / DSM 21960 / TBF 19.5.1</strain>
    </source>
</reference>
<accession>C5CES9</accession>
<proteinExistence type="predicted"/>
<evidence type="ECO:0000259" key="1">
    <source>
        <dbReference type="Pfam" id="PF22636"/>
    </source>
</evidence>
<name>C5CES9_KOSOT</name>
<feature type="domain" description="Fluoroacetyl-CoA-specific thioesterase-like" evidence="1">
    <location>
        <begin position="30"/>
        <end position="119"/>
    </location>
</feature>
<evidence type="ECO:0000313" key="3">
    <source>
        <dbReference type="Proteomes" id="UP000002382"/>
    </source>
</evidence>